<dbReference type="PROSITE" id="PS50004">
    <property type="entry name" value="C2"/>
    <property type="match status" value="3"/>
</dbReference>
<dbReference type="PANTHER" id="PTHR12546:SF33">
    <property type="entry name" value="SPERM VESICLE FUSION PROTEIN FER-1"/>
    <property type="match status" value="1"/>
</dbReference>
<dbReference type="InterPro" id="IPR037721">
    <property type="entry name" value="Ferlin"/>
</dbReference>
<feature type="non-terminal residue" evidence="8">
    <location>
        <position position="1"/>
    </location>
</feature>
<dbReference type="InterPro" id="IPR035892">
    <property type="entry name" value="C2_domain_sf"/>
</dbReference>
<protein>
    <recommendedName>
        <fullName evidence="7">C2 domain-containing protein</fullName>
    </recommendedName>
</protein>
<evidence type="ECO:0000256" key="4">
    <source>
        <dbReference type="ARBA" id="ARBA00022989"/>
    </source>
</evidence>
<evidence type="ECO:0000313" key="8">
    <source>
        <dbReference type="EMBL" id="CAK0801702.1"/>
    </source>
</evidence>
<evidence type="ECO:0000256" key="6">
    <source>
        <dbReference type="SAM" id="MobiDB-lite"/>
    </source>
</evidence>
<dbReference type="PANTHER" id="PTHR12546">
    <property type="entry name" value="FER-1-LIKE"/>
    <property type="match status" value="1"/>
</dbReference>
<keyword evidence="4" id="KW-1133">Transmembrane helix</keyword>
<dbReference type="EMBL" id="CAUYUJ010002642">
    <property type="protein sequence ID" value="CAK0801702.1"/>
    <property type="molecule type" value="Genomic_DNA"/>
</dbReference>
<feature type="compositionally biased region" description="Basic and acidic residues" evidence="6">
    <location>
        <begin position="938"/>
        <end position="955"/>
    </location>
</feature>
<keyword evidence="5" id="KW-0472">Membrane</keyword>
<feature type="domain" description="C2" evidence="7">
    <location>
        <begin position="1257"/>
        <end position="1390"/>
    </location>
</feature>
<feature type="domain" description="C2" evidence="7">
    <location>
        <begin position="1"/>
        <end position="119"/>
    </location>
</feature>
<accession>A0ABN9Q7E4</accession>
<proteinExistence type="predicted"/>
<evidence type="ECO:0000313" key="9">
    <source>
        <dbReference type="Proteomes" id="UP001189429"/>
    </source>
</evidence>
<feature type="compositionally biased region" description="Gly residues" evidence="6">
    <location>
        <begin position="1192"/>
        <end position="1206"/>
    </location>
</feature>
<dbReference type="Pfam" id="PF00168">
    <property type="entry name" value="C2"/>
    <property type="match status" value="3"/>
</dbReference>
<organism evidence="8 9">
    <name type="scientific">Prorocentrum cordatum</name>
    <dbReference type="NCBI Taxonomy" id="2364126"/>
    <lineage>
        <taxon>Eukaryota</taxon>
        <taxon>Sar</taxon>
        <taxon>Alveolata</taxon>
        <taxon>Dinophyceae</taxon>
        <taxon>Prorocentrales</taxon>
        <taxon>Prorocentraceae</taxon>
        <taxon>Prorocentrum</taxon>
    </lineage>
</organism>
<reference evidence="8" key="1">
    <citation type="submission" date="2023-10" db="EMBL/GenBank/DDBJ databases">
        <authorList>
            <person name="Chen Y."/>
            <person name="Shah S."/>
            <person name="Dougan E. K."/>
            <person name="Thang M."/>
            <person name="Chan C."/>
        </authorList>
    </citation>
    <scope>NUCLEOTIDE SEQUENCE [LARGE SCALE GENOMIC DNA]</scope>
</reference>
<keyword evidence="2" id="KW-0812">Transmembrane</keyword>
<name>A0ABN9Q7E4_9DINO</name>
<feature type="region of interest" description="Disordered" evidence="6">
    <location>
        <begin position="1159"/>
        <end position="1206"/>
    </location>
</feature>
<evidence type="ECO:0000256" key="1">
    <source>
        <dbReference type="ARBA" id="ARBA00004167"/>
    </source>
</evidence>
<dbReference type="Gene3D" id="2.60.40.150">
    <property type="entry name" value="C2 domain"/>
    <property type="match status" value="2"/>
</dbReference>
<dbReference type="InterPro" id="IPR000008">
    <property type="entry name" value="C2_dom"/>
</dbReference>
<keyword evidence="3" id="KW-0677">Repeat</keyword>
<comment type="caution">
    <text evidence="8">The sequence shown here is derived from an EMBL/GenBank/DDBJ whole genome shotgun (WGS) entry which is preliminary data.</text>
</comment>
<sequence length="1527" mass="171463">ALMPPGPGQKSYIIGFEVGDAKNLRVESGAATCSPYVVVSSCGRQHRSEILEDRLCKQVNFNGVSNIWMDVLLDQEQFDSAFIEFAVYAREFFTRNQLIGKAALQLAFVNKRDGQLFRLKPVNLRKEGVAEITGILTVTCFVLQPGQSVPNWKTEAISERRDDEGQEQDDLLDINKNVLRSRALEDDNAKAYNLKINIHRIEQLQPRNGVKLSPFVTVEFAGHRVEVPAAVEVDRYAWNVTCRIPVQTPVYEETILVKLWHDPRKGASSFLKALAPDELLAVGQISFTGLWQTPLRPRWFCLYGWNPTEIPADGFKGAVPEENYFIGQLLISGSVAAVADMEDFNASAGVDEMTQLAQDPPGVQTSLMANVHEVHGVVGRSCKVELQFGEVSEQSGSVTSWVRPSQYGRHAPEQEGGAWEQEVDKDRALETVTGFIFNKQEGQMKAQMTVVPEDVESQPKVFINVWTKGVLSGTRRVAYCIIPSISDFPLFKPGQPSKPKYYTLKCMPGAERQRVPPSILMSVERAVLEMVLDDNRNIPKNILHSTYVLRAYIFMARGISTNDRVVSTEDVQVKVSCAGIMKSTKQKHSRSQKGFKRPLWMTVVELRLRLVAEHPADPPSMEPIHLTLYVPGANREIGTATCMYEYTRKKDFAGTWEEYDLRPQWVKMFGGEHDKMLKGDILVSFELLNAKDAQEEQLRAKEMWPLPASPPKLGGRRQLVDNRWTKMKKATLKFALYGLRGLVPEESSWTRPGDFLATRGFPKVSVRVKAFDGEKSKPYKLVFKLQSDEKQKGRLQVLVKKREGGSKPESVSVTADCSDQPLKYWPSVDGLGRDGKNYEFFAVESLNITLPADTVLEPNVRIIVKEQAGDNIFKTSMLQGKSRLIGEHSLNLCGLLPCNWYGVEGLPPDATGENFKKHKGAIERAKEEAMKKTKARRAFQEETRTLKKPASEERGAGAASGSGGARGSEQRFALESSELVDAMALPCQFTGYVPKGIEWGLVATALEKPHDPDVKALDRLLAAENIKQSQNTLKGKQKHPIRGCRQKLSIPMDMEKCDARLNMHMAKGLEPQKGPKLMAEKGSASGRPQLKGSLEEIDYRADDGEYWTPDFYFHGRPLLRDHDLFDEALESTDRSTDWHFSPECRGFVKFALKVTDGWENDSEDDLEDEVNEEGGDSSSSGDEQKALPDETGGNGGDGGGISAGGTRGLSWSSSMVKSKGRWIFADGDGWSDFFSMQRTTEKDPDLVSYKIFPDDRVPGGVSKGQNVKLGEFRQQCKVRVRIYFVRGVCTYADPDGSTNPYIQYSLGGLNKVSMKSMVRMAEPTPDFYRVEERDIDMPADAQLIVELWDKDEPTMLASAVPAVANSDTLIGSSFIDLEDRWYSKRWNRDMKRQRICKETRKLTSLKDPLLNNGTIEMWIEMVETDKVSATKLSALNRDPPVEVDVRIVIWEVKDVRLVDGDHTDAKVVTKLECNNKYGGEPGYPKTQSTDAHWNCQDNAEFNYRVISNRNTHHQLHYRFFAVRREQN</sequence>
<evidence type="ECO:0000259" key="7">
    <source>
        <dbReference type="PROSITE" id="PS50004"/>
    </source>
</evidence>
<dbReference type="SUPFAM" id="SSF49562">
    <property type="entry name" value="C2 domain (Calcium/lipid-binding domain, CaLB)"/>
    <property type="match status" value="2"/>
</dbReference>
<comment type="subcellular location">
    <subcellularLocation>
        <location evidence="1">Membrane</location>
        <topology evidence="1">Single-pass membrane protein</topology>
    </subcellularLocation>
</comment>
<keyword evidence="9" id="KW-1185">Reference proteome</keyword>
<evidence type="ECO:0000256" key="2">
    <source>
        <dbReference type="ARBA" id="ARBA00022692"/>
    </source>
</evidence>
<dbReference type="Proteomes" id="UP001189429">
    <property type="component" value="Unassembled WGS sequence"/>
</dbReference>
<feature type="compositionally biased region" description="Acidic residues" evidence="6">
    <location>
        <begin position="1159"/>
        <end position="1175"/>
    </location>
</feature>
<feature type="region of interest" description="Disordered" evidence="6">
    <location>
        <begin position="934"/>
        <end position="970"/>
    </location>
</feature>
<evidence type="ECO:0000256" key="3">
    <source>
        <dbReference type="ARBA" id="ARBA00022737"/>
    </source>
</evidence>
<gene>
    <name evidence="8" type="ORF">PCOR1329_LOCUS9484</name>
</gene>
<feature type="domain" description="C2" evidence="7">
    <location>
        <begin position="175"/>
        <end position="300"/>
    </location>
</feature>
<evidence type="ECO:0000256" key="5">
    <source>
        <dbReference type="ARBA" id="ARBA00023136"/>
    </source>
</evidence>